<sequence>MPRSHCRIRPQCMLDLSKLVQRPINNNLYHGDLRSTSSSMITSTSFSIILHPWLHAASLTTAP</sequence>
<reference evidence="1" key="1">
    <citation type="submission" date="2014-09" db="EMBL/GenBank/DDBJ databases">
        <authorList>
            <person name="Magalhaes I.L.F."/>
            <person name="Oliveira U."/>
            <person name="Santos F.R."/>
            <person name="Vidigal T.H.D.A."/>
            <person name="Brescovit A.D."/>
            <person name="Santos A.J."/>
        </authorList>
    </citation>
    <scope>NUCLEOTIDE SEQUENCE</scope>
    <source>
        <tissue evidence="1">Shoot tissue taken approximately 20 cm above the soil surface</tissue>
    </source>
</reference>
<dbReference type="EMBL" id="GBRH01249555">
    <property type="protein sequence ID" value="JAD48340.1"/>
    <property type="molecule type" value="Transcribed_RNA"/>
</dbReference>
<organism evidence="1">
    <name type="scientific">Arundo donax</name>
    <name type="common">Giant reed</name>
    <name type="synonym">Donax arundinaceus</name>
    <dbReference type="NCBI Taxonomy" id="35708"/>
    <lineage>
        <taxon>Eukaryota</taxon>
        <taxon>Viridiplantae</taxon>
        <taxon>Streptophyta</taxon>
        <taxon>Embryophyta</taxon>
        <taxon>Tracheophyta</taxon>
        <taxon>Spermatophyta</taxon>
        <taxon>Magnoliopsida</taxon>
        <taxon>Liliopsida</taxon>
        <taxon>Poales</taxon>
        <taxon>Poaceae</taxon>
        <taxon>PACMAD clade</taxon>
        <taxon>Arundinoideae</taxon>
        <taxon>Arundineae</taxon>
        <taxon>Arundo</taxon>
    </lineage>
</organism>
<evidence type="ECO:0000313" key="1">
    <source>
        <dbReference type="EMBL" id="JAD48340.1"/>
    </source>
</evidence>
<reference evidence="1" key="2">
    <citation type="journal article" date="2015" name="Data Brief">
        <title>Shoot transcriptome of the giant reed, Arundo donax.</title>
        <authorList>
            <person name="Barrero R.A."/>
            <person name="Guerrero F.D."/>
            <person name="Moolhuijzen P."/>
            <person name="Goolsby J.A."/>
            <person name="Tidwell J."/>
            <person name="Bellgard S.E."/>
            <person name="Bellgard M.I."/>
        </authorList>
    </citation>
    <scope>NUCLEOTIDE SEQUENCE</scope>
    <source>
        <tissue evidence="1">Shoot tissue taken approximately 20 cm above the soil surface</tissue>
    </source>
</reference>
<proteinExistence type="predicted"/>
<protein>
    <submittedName>
        <fullName evidence="1">Uncharacterized protein</fullName>
    </submittedName>
</protein>
<accession>A0A0A9AHA8</accession>
<dbReference type="AlphaFoldDB" id="A0A0A9AHA8"/>
<name>A0A0A9AHA8_ARUDO</name>